<organism evidence="6 7">
    <name type="scientific">Ancylobacter dichloromethanicus</name>
    <dbReference type="NCBI Taxonomy" id="518825"/>
    <lineage>
        <taxon>Bacteria</taxon>
        <taxon>Pseudomonadati</taxon>
        <taxon>Pseudomonadota</taxon>
        <taxon>Alphaproteobacteria</taxon>
        <taxon>Hyphomicrobiales</taxon>
        <taxon>Xanthobacteraceae</taxon>
        <taxon>Ancylobacter</taxon>
    </lineage>
</organism>
<comment type="caution">
    <text evidence="6">The sequence shown here is derived from an EMBL/GenBank/DDBJ whole genome shotgun (WGS) entry which is preliminary data.</text>
</comment>
<evidence type="ECO:0000256" key="2">
    <source>
        <dbReference type="ARBA" id="ARBA00010973"/>
    </source>
</evidence>
<reference evidence="6" key="2">
    <citation type="submission" date="2023-01" db="EMBL/GenBank/DDBJ databases">
        <authorList>
            <person name="Sun Q."/>
            <person name="Evtushenko L."/>
        </authorList>
    </citation>
    <scope>NUCLEOTIDE SEQUENCE</scope>
    <source>
        <strain evidence="6">VKM B-2484</strain>
    </source>
</reference>
<evidence type="ECO:0000313" key="6">
    <source>
        <dbReference type="EMBL" id="GLK74042.1"/>
    </source>
</evidence>
<dbReference type="AlphaFoldDB" id="A0A9W6JB40"/>
<dbReference type="PANTHER" id="PTHR43123">
    <property type="entry name" value="POLYSACCHARIDE DEACETYLASE-RELATED"/>
    <property type="match status" value="1"/>
</dbReference>
<evidence type="ECO:0000259" key="5">
    <source>
        <dbReference type="Pfam" id="PF01522"/>
    </source>
</evidence>
<dbReference type="SUPFAM" id="SSF88713">
    <property type="entry name" value="Glycoside hydrolase/deacetylase"/>
    <property type="match status" value="1"/>
</dbReference>
<name>A0A9W6JB40_9HYPH</name>
<proteinExistence type="inferred from homology"/>
<dbReference type="InterPro" id="IPR002509">
    <property type="entry name" value="NODB_dom"/>
</dbReference>
<sequence>MAVLSDRAPYQAFVDRPRLHLPNEARVAVWVIVNVEEWSIERTLPRTVLPAPMGQPLMPDLPNWAWHEYGMRVGFWRLLAALEKRGIRATFAVNGNVCHSYERVARGARDAGWEFMGHGFTQRPMHHLEDQRKAIADTVEAIRAYTGKPPAGWESPGLTENEDTLDLLAQAGIGYVANWVIDDLPLELSTRHGPILSVPYSVETNDIVVHAVQHLPSDAFMRRCIDQFDRLWLEGEQNARVMAISTHPYLTGVPHRIGYFEQLLDHVLARAQTAIMTGEEIAAWYRTAA</sequence>
<dbReference type="InterPro" id="IPR011330">
    <property type="entry name" value="Glyco_hydro/deAcase_b/a-brl"/>
</dbReference>
<comment type="similarity">
    <text evidence="2">Belongs to the polysaccharide deacetylase family.</text>
</comment>
<evidence type="ECO:0000313" key="7">
    <source>
        <dbReference type="Proteomes" id="UP001143370"/>
    </source>
</evidence>
<comment type="function">
    <text evidence="1">Is involved in generating a small heat-stable compound (Nod), an acylated oligomer of N-acetylglucosamine, that stimulates mitosis in various plant protoplasts.</text>
</comment>
<reference evidence="6" key="1">
    <citation type="journal article" date="2014" name="Int. J. Syst. Evol. Microbiol.">
        <title>Complete genome sequence of Corynebacterium casei LMG S-19264T (=DSM 44701T), isolated from a smear-ripened cheese.</title>
        <authorList>
            <consortium name="US DOE Joint Genome Institute (JGI-PGF)"/>
            <person name="Walter F."/>
            <person name="Albersmeier A."/>
            <person name="Kalinowski J."/>
            <person name="Ruckert C."/>
        </authorList>
    </citation>
    <scope>NUCLEOTIDE SEQUENCE</scope>
    <source>
        <strain evidence="6">VKM B-2484</strain>
    </source>
</reference>
<dbReference type="Gene3D" id="3.20.20.370">
    <property type="entry name" value="Glycoside hydrolase/deacetylase"/>
    <property type="match status" value="1"/>
</dbReference>
<dbReference type="EMBL" id="BSFJ01000035">
    <property type="protein sequence ID" value="GLK74042.1"/>
    <property type="molecule type" value="Genomic_DNA"/>
</dbReference>
<dbReference type="GO" id="GO:0016810">
    <property type="term" value="F:hydrolase activity, acting on carbon-nitrogen (but not peptide) bonds"/>
    <property type="evidence" value="ECO:0007669"/>
    <property type="project" value="InterPro"/>
</dbReference>
<evidence type="ECO:0000256" key="4">
    <source>
        <dbReference type="ARBA" id="ARBA00032976"/>
    </source>
</evidence>
<gene>
    <name evidence="6" type="ORF">GCM10017643_41600</name>
</gene>
<protein>
    <recommendedName>
        <fullName evidence="3">Chitooligosaccharide deacetylase</fullName>
    </recommendedName>
    <alternativeName>
        <fullName evidence="4">Nodulation protein B</fullName>
    </alternativeName>
</protein>
<evidence type="ECO:0000256" key="3">
    <source>
        <dbReference type="ARBA" id="ARBA00020071"/>
    </source>
</evidence>
<feature type="domain" description="NodB homology" evidence="5">
    <location>
        <begin position="72"/>
        <end position="175"/>
    </location>
</feature>
<dbReference type="RefSeq" id="WP_213368589.1">
    <property type="nucleotide sequence ID" value="NZ_BSFJ01000035.1"/>
</dbReference>
<dbReference type="CDD" id="cd10979">
    <property type="entry name" value="CE4_PuuE_like"/>
    <property type="match status" value="1"/>
</dbReference>
<dbReference type="Pfam" id="PF01522">
    <property type="entry name" value="Polysacc_deac_1"/>
    <property type="match status" value="1"/>
</dbReference>
<dbReference type="PANTHER" id="PTHR43123:SF4">
    <property type="entry name" value="POLYSACCHARIDE DEACETYLASE"/>
    <property type="match status" value="1"/>
</dbReference>
<dbReference type="Proteomes" id="UP001143370">
    <property type="component" value="Unassembled WGS sequence"/>
</dbReference>
<evidence type="ECO:0000256" key="1">
    <source>
        <dbReference type="ARBA" id="ARBA00003236"/>
    </source>
</evidence>
<accession>A0A9W6JB40</accession>
<dbReference type="GO" id="GO:0005975">
    <property type="term" value="P:carbohydrate metabolic process"/>
    <property type="evidence" value="ECO:0007669"/>
    <property type="project" value="InterPro"/>
</dbReference>
<keyword evidence="7" id="KW-1185">Reference proteome</keyword>